<organism evidence="2 3">
    <name type="scientific">Clonostachys solani</name>
    <dbReference type="NCBI Taxonomy" id="160281"/>
    <lineage>
        <taxon>Eukaryota</taxon>
        <taxon>Fungi</taxon>
        <taxon>Dikarya</taxon>
        <taxon>Ascomycota</taxon>
        <taxon>Pezizomycotina</taxon>
        <taxon>Sordariomycetes</taxon>
        <taxon>Hypocreomycetidae</taxon>
        <taxon>Hypocreales</taxon>
        <taxon>Bionectriaceae</taxon>
        <taxon>Clonostachys</taxon>
    </lineage>
</organism>
<accession>A0A9P0ENJ1</accession>
<feature type="region of interest" description="Disordered" evidence="1">
    <location>
        <begin position="289"/>
        <end position="412"/>
    </location>
</feature>
<dbReference type="AlphaFoldDB" id="A0A9P0ENJ1"/>
<dbReference type="Proteomes" id="UP000775872">
    <property type="component" value="Unassembled WGS sequence"/>
</dbReference>
<feature type="compositionally biased region" description="Basic and acidic residues" evidence="1">
    <location>
        <begin position="328"/>
        <end position="339"/>
    </location>
</feature>
<sequence>MAGPPPSSHGQAPLNALGVQFFSSLEGLEVVTSADRQLIRGHNLVGAVRLQFVRPAYFETDDGEHAKVLGMQSDLDIPLSMHVYPFPEIDEWNGQWFFFDVQLHPYELHFRRKVADGDESVIGSWENVYGKLAQVRGQMCLQPVAERSLRLGGGCFPIIAPRASFQGPVDTKTFKFKAGSISEHQLKCCGFVQCQTYLTPPRENESPFKGGRPFHILVYMPYDQQPWKSRIGWMTNSAEGGFVSRKWMYGRGSIIGVLNVGLLEKEPEPGQDILVVLVDEFGFISKATFDSGGSKGNDLSPQKPRQEPGKVRNPFSSSPTGPSPGTQKPREKSVDRTAEEAIPSAVARRLFGSQQESTEPSVAVSTDAEEDEASAQVRNSLKRAASSVRDGPARKRVSSWKVQDAREAVGRE</sequence>
<feature type="compositionally biased region" description="Polar residues" evidence="1">
    <location>
        <begin position="352"/>
        <end position="364"/>
    </location>
</feature>
<dbReference type="EMBL" id="CABFOC020000046">
    <property type="protein sequence ID" value="CAH0053950.1"/>
    <property type="molecule type" value="Genomic_DNA"/>
</dbReference>
<comment type="caution">
    <text evidence="2">The sequence shown here is derived from an EMBL/GenBank/DDBJ whole genome shotgun (WGS) entry which is preliminary data.</text>
</comment>
<feature type="compositionally biased region" description="Low complexity" evidence="1">
    <location>
        <begin position="314"/>
        <end position="326"/>
    </location>
</feature>
<proteinExistence type="predicted"/>
<reference evidence="2" key="1">
    <citation type="submission" date="2021-10" db="EMBL/GenBank/DDBJ databases">
        <authorList>
            <person name="Piombo E."/>
        </authorList>
    </citation>
    <scope>NUCLEOTIDE SEQUENCE</scope>
</reference>
<evidence type="ECO:0000313" key="3">
    <source>
        <dbReference type="Proteomes" id="UP000775872"/>
    </source>
</evidence>
<feature type="compositionally biased region" description="Basic and acidic residues" evidence="1">
    <location>
        <begin position="403"/>
        <end position="412"/>
    </location>
</feature>
<keyword evidence="3" id="KW-1185">Reference proteome</keyword>
<gene>
    <name evidence="2" type="ORF">CSOL1703_00015137</name>
</gene>
<evidence type="ECO:0000256" key="1">
    <source>
        <dbReference type="SAM" id="MobiDB-lite"/>
    </source>
</evidence>
<dbReference type="OrthoDB" id="5153349at2759"/>
<evidence type="ECO:0000313" key="2">
    <source>
        <dbReference type="EMBL" id="CAH0053950.1"/>
    </source>
</evidence>
<name>A0A9P0ENJ1_9HYPO</name>
<protein>
    <submittedName>
        <fullName evidence="2">Uncharacterized protein</fullName>
    </submittedName>
</protein>